<protein>
    <submittedName>
        <fullName evidence="1">Uncharacterized protein</fullName>
    </submittedName>
</protein>
<gene>
    <name evidence="1" type="ORF">LCGC14_1205750</name>
</gene>
<name>A0A0F9LFF3_9ZZZZ</name>
<organism evidence="1">
    <name type="scientific">marine sediment metagenome</name>
    <dbReference type="NCBI Taxonomy" id="412755"/>
    <lineage>
        <taxon>unclassified sequences</taxon>
        <taxon>metagenomes</taxon>
        <taxon>ecological metagenomes</taxon>
    </lineage>
</organism>
<sequence>MFEREIRETAKLCTAARGFLDTIDNITTDEFAVGKDQETREKLRQALEEIESET</sequence>
<dbReference type="AlphaFoldDB" id="A0A0F9LFF3"/>
<proteinExistence type="predicted"/>
<accession>A0A0F9LFF3</accession>
<evidence type="ECO:0000313" key="1">
    <source>
        <dbReference type="EMBL" id="KKM93689.1"/>
    </source>
</evidence>
<dbReference type="EMBL" id="LAZR01006231">
    <property type="protein sequence ID" value="KKM93689.1"/>
    <property type="molecule type" value="Genomic_DNA"/>
</dbReference>
<comment type="caution">
    <text evidence="1">The sequence shown here is derived from an EMBL/GenBank/DDBJ whole genome shotgun (WGS) entry which is preliminary data.</text>
</comment>
<reference evidence="1" key="1">
    <citation type="journal article" date="2015" name="Nature">
        <title>Complex archaea that bridge the gap between prokaryotes and eukaryotes.</title>
        <authorList>
            <person name="Spang A."/>
            <person name="Saw J.H."/>
            <person name="Jorgensen S.L."/>
            <person name="Zaremba-Niedzwiedzka K."/>
            <person name="Martijn J."/>
            <person name="Lind A.E."/>
            <person name="van Eijk R."/>
            <person name="Schleper C."/>
            <person name="Guy L."/>
            <person name="Ettema T.J."/>
        </authorList>
    </citation>
    <scope>NUCLEOTIDE SEQUENCE</scope>
</reference>